<protein>
    <submittedName>
        <fullName evidence="1">Uncharacterized protein</fullName>
    </submittedName>
</protein>
<gene>
    <name evidence="1" type="ORF">F4821DRAFT_270782</name>
</gene>
<dbReference type="EMBL" id="MU394329">
    <property type="protein sequence ID" value="KAI6085114.1"/>
    <property type="molecule type" value="Genomic_DNA"/>
</dbReference>
<reference evidence="1 2" key="1">
    <citation type="journal article" date="2022" name="New Phytol.">
        <title>Ecological generalism drives hyperdiversity of secondary metabolite gene clusters in xylarialean endophytes.</title>
        <authorList>
            <person name="Franco M.E.E."/>
            <person name="Wisecaver J.H."/>
            <person name="Arnold A.E."/>
            <person name="Ju Y.M."/>
            <person name="Slot J.C."/>
            <person name="Ahrendt S."/>
            <person name="Moore L.P."/>
            <person name="Eastman K.E."/>
            <person name="Scott K."/>
            <person name="Konkel Z."/>
            <person name="Mondo S.J."/>
            <person name="Kuo A."/>
            <person name="Hayes R.D."/>
            <person name="Haridas S."/>
            <person name="Andreopoulos B."/>
            <person name="Riley R."/>
            <person name="LaButti K."/>
            <person name="Pangilinan J."/>
            <person name="Lipzen A."/>
            <person name="Amirebrahimi M."/>
            <person name="Yan J."/>
            <person name="Adam C."/>
            <person name="Keymanesh K."/>
            <person name="Ng V."/>
            <person name="Louie K."/>
            <person name="Northen T."/>
            <person name="Drula E."/>
            <person name="Henrissat B."/>
            <person name="Hsieh H.M."/>
            <person name="Youens-Clark K."/>
            <person name="Lutzoni F."/>
            <person name="Miadlikowska J."/>
            <person name="Eastwood D.C."/>
            <person name="Hamelin R.C."/>
            <person name="Grigoriev I.V."/>
            <person name="U'Ren J.M."/>
        </authorList>
    </citation>
    <scope>NUCLEOTIDE SEQUENCE [LARGE SCALE GENOMIC DNA]</scope>
    <source>
        <strain evidence="1 2">ER1909</strain>
    </source>
</reference>
<evidence type="ECO:0000313" key="1">
    <source>
        <dbReference type="EMBL" id="KAI6085114.1"/>
    </source>
</evidence>
<name>A0ACC0CXD0_9PEZI</name>
<dbReference type="Proteomes" id="UP001497680">
    <property type="component" value="Unassembled WGS sequence"/>
</dbReference>
<evidence type="ECO:0000313" key="2">
    <source>
        <dbReference type="Proteomes" id="UP001497680"/>
    </source>
</evidence>
<organism evidence="1 2">
    <name type="scientific">Hypoxylon rubiginosum</name>
    <dbReference type="NCBI Taxonomy" id="110542"/>
    <lineage>
        <taxon>Eukaryota</taxon>
        <taxon>Fungi</taxon>
        <taxon>Dikarya</taxon>
        <taxon>Ascomycota</taxon>
        <taxon>Pezizomycotina</taxon>
        <taxon>Sordariomycetes</taxon>
        <taxon>Xylariomycetidae</taxon>
        <taxon>Xylariales</taxon>
        <taxon>Hypoxylaceae</taxon>
        <taxon>Hypoxylon</taxon>
    </lineage>
</organism>
<sequence length="799" mass="91227">MDRVNQVMDQIQLLSDTADLTKIRQWLFLGAVEATPSVSHANGTCGWILQHATFLRWTQSSQTPVLWIQGLPGRGKSVMAGYLQEYLTTCGANIIFYRFQRTASLTQSTAISFSSSLIFQLLGQSIELFSNAGFLTYLRGLARQYPLGPQHCTFKAIWTAVESLLLSSESPCSIILDALDECVADRPSQPNIPSFLKRIPEPIFIDSVASNISIFMSDDLLLPDIVTFTRSEYERLERVRSSSHGSFRWMQDFRRRLHILPPLDEEDLIQRPLKITEVADALSLRADKVQVIISRLCKPLASTYDGYFHLSHPSRHDSSLGVSFSGSHEFLAKKCLSCLQGDRYANLSHIGTYLQANHDEDVTIDDYHLIHAESPAKDLLKEANKFIQGLHFTYWSEYTRRGCGQLVRVDVTFDQIYVNLDTFFEQPYHLLTAALESRHENTSLQWLARMSIGEFFFNMVLPEKATPMREQVLVGLQELLEVAYVRLYAGRMRASRRILHFLETLTYKGQSEYFMADFMAAVLTWTKASTQFLRLQGPESWQYLMAQLWYARGLAYMGQVELGLKILQSVVQKRRELFGCGDSFANVVQINVAELQMVLCQFDESIVTLQDVLPWRRETYAFSNIFRLDAELTLAIAYQAAEIRKKGNLSGQFQRYCQVNHLAGILLAEGGSVDKAIDLLQDTIIQAEEDQNNRALLWVRLDLATLLRQRGREGDLDQASANFNNIVEDVSGEYEPGFPNEPDPPRLLAVAENALRLVRSRKHAEAHRELQAEQLNWRKQSDFWLWVGGSFYKDKLEDR</sequence>
<keyword evidence="2" id="KW-1185">Reference proteome</keyword>
<accession>A0ACC0CXD0</accession>
<proteinExistence type="predicted"/>
<comment type="caution">
    <text evidence="1">The sequence shown here is derived from an EMBL/GenBank/DDBJ whole genome shotgun (WGS) entry which is preliminary data.</text>
</comment>